<dbReference type="AlphaFoldDB" id="A0A7R9PKT3"/>
<protein>
    <submittedName>
        <fullName evidence="1">Uncharacterized protein</fullName>
    </submittedName>
</protein>
<dbReference type="EMBL" id="OE840689">
    <property type="protein sequence ID" value="CAD7592018.1"/>
    <property type="molecule type" value="Genomic_DNA"/>
</dbReference>
<sequence length="155" mass="17975">MTMSCALEAWEQKERVRGSKFPEHAQTFHGFSKRTLDNSYLSFQMTERIQFAHLVGLLFLGVAELSWRAANLGPSSQSHIVRVAVCWWSRCLDETGQMGSERTHLRLVQQLQRQEENSLAHQMPDVSQHEVQGIVQQQKYFDSLDQNLDKWNAKK</sequence>
<proteinExistence type="predicted"/>
<organism evidence="1">
    <name type="scientific">Timema genevievae</name>
    <name type="common">Walking stick</name>
    <dbReference type="NCBI Taxonomy" id="629358"/>
    <lineage>
        <taxon>Eukaryota</taxon>
        <taxon>Metazoa</taxon>
        <taxon>Ecdysozoa</taxon>
        <taxon>Arthropoda</taxon>
        <taxon>Hexapoda</taxon>
        <taxon>Insecta</taxon>
        <taxon>Pterygota</taxon>
        <taxon>Neoptera</taxon>
        <taxon>Polyneoptera</taxon>
        <taxon>Phasmatodea</taxon>
        <taxon>Timematodea</taxon>
        <taxon>Timematoidea</taxon>
        <taxon>Timematidae</taxon>
        <taxon>Timema</taxon>
    </lineage>
</organism>
<gene>
    <name evidence="1" type="ORF">TGEB3V08_LOCUS4772</name>
</gene>
<evidence type="ECO:0000313" key="1">
    <source>
        <dbReference type="EMBL" id="CAD7592018.1"/>
    </source>
</evidence>
<name>A0A7R9PKT3_TIMGE</name>
<accession>A0A7R9PKT3</accession>
<reference evidence="1" key="1">
    <citation type="submission" date="2020-11" db="EMBL/GenBank/DDBJ databases">
        <authorList>
            <person name="Tran Van P."/>
        </authorList>
    </citation>
    <scope>NUCLEOTIDE SEQUENCE</scope>
</reference>